<reference evidence="3" key="1">
    <citation type="journal article" date="2020" name="Mol. Plant Microbe Interact.">
        <title>Genome Sequence of the Biocontrol Agent Coniothyrium minitans strain Conio (IMI 134523).</title>
        <authorList>
            <person name="Patel D."/>
            <person name="Shittu T.A."/>
            <person name="Baroncelli R."/>
            <person name="Muthumeenakshi S."/>
            <person name="Osborne T.H."/>
            <person name="Janganan T.K."/>
            <person name="Sreenivasaprasad S."/>
        </authorList>
    </citation>
    <scope>NUCLEOTIDE SEQUENCE</scope>
    <source>
        <strain evidence="3">Conio</strain>
    </source>
</reference>
<dbReference type="InterPro" id="IPR050285">
    <property type="entry name" value="STE20_Ser/Thr_kinase"/>
</dbReference>
<dbReference type="Gene3D" id="1.10.510.10">
    <property type="entry name" value="Transferase(Phosphotransferase) domain 1"/>
    <property type="match status" value="1"/>
</dbReference>
<dbReference type="GO" id="GO:0005524">
    <property type="term" value="F:ATP binding"/>
    <property type="evidence" value="ECO:0007669"/>
    <property type="project" value="InterPro"/>
</dbReference>
<dbReference type="PROSITE" id="PS50011">
    <property type="entry name" value="PROTEIN_KINASE_DOM"/>
    <property type="match status" value="1"/>
</dbReference>
<comment type="caution">
    <text evidence="3">The sequence shown here is derived from an EMBL/GenBank/DDBJ whole genome shotgun (WGS) entry which is preliminary data.</text>
</comment>
<keyword evidence="4" id="KW-1185">Reference proteome</keyword>
<dbReference type="PANTHER" id="PTHR48015:SF16">
    <property type="entry name" value="SERINE_THREONINE-PROTEIN KINASE SULU"/>
    <property type="match status" value="1"/>
</dbReference>
<proteinExistence type="predicted"/>
<dbReference type="InterPro" id="IPR000719">
    <property type="entry name" value="Prot_kinase_dom"/>
</dbReference>
<dbReference type="GO" id="GO:0043408">
    <property type="term" value="P:regulation of MAPK cascade"/>
    <property type="evidence" value="ECO:0007669"/>
    <property type="project" value="TreeGrafter"/>
</dbReference>
<accession>A0A9P6GET5</accession>
<organism evidence="3 4">
    <name type="scientific">Paraphaeosphaeria minitans</name>
    <dbReference type="NCBI Taxonomy" id="565426"/>
    <lineage>
        <taxon>Eukaryota</taxon>
        <taxon>Fungi</taxon>
        <taxon>Dikarya</taxon>
        <taxon>Ascomycota</taxon>
        <taxon>Pezizomycotina</taxon>
        <taxon>Dothideomycetes</taxon>
        <taxon>Pleosporomycetidae</taxon>
        <taxon>Pleosporales</taxon>
        <taxon>Massarineae</taxon>
        <taxon>Didymosphaeriaceae</taxon>
        <taxon>Paraphaeosphaeria</taxon>
    </lineage>
</organism>
<dbReference type="SUPFAM" id="SSF56112">
    <property type="entry name" value="Protein kinase-like (PK-like)"/>
    <property type="match status" value="1"/>
</dbReference>
<dbReference type="GO" id="GO:0035556">
    <property type="term" value="P:intracellular signal transduction"/>
    <property type="evidence" value="ECO:0007669"/>
    <property type="project" value="TreeGrafter"/>
</dbReference>
<evidence type="ECO:0000256" key="1">
    <source>
        <dbReference type="SAM" id="MobiDB-lite"/>
    </source>
</evidence>
<dbReference type="OrthoDB" id="3942097at2759"/>
<dbReference type="EMBL" id="WJXW01000008">
    <property type="protein sequence ID" value="KAF9733725.1"/>
    <property type="molecule type" value="Genomic_DNA"/>
</dbReference>
<dbReference type="InterPro" id="IPR011009">
    <property type="entry name" value="Kinase-like_dom_sf"/>
</dbReference>
<feature type="domain" description="Protein kinase" evidence="2">
    <location>
        <begin position="57"/>
        <end position="349"/>
    </location>
</feature>
<dbReference type="AlphaFoldDB" id="A0A9P6GET5"/>
<gene>
    <name evidence="3" type="ORF">PMIN01_08068</name>
</gene>
<protein>
    <recommendedName>
        <fullName evidence="2">Protein kinase domain-containing protein</fullName>
    </recommendedName>
</protein>
<sequence length="349" mass="39087">MTIDSSGQPPLPHALPRPQQVFNPKQNVVPTKLALEAKARRYAESVQPMRPAPKPPVRSLHAVAAVSRSLVARASTPLGSIKTLPRSDMSPSTVEPVDNLGTFTQDGEDWDVRAPRGRNGLLMVKTRVLAAGLAEKQIFDLVDHENVVKLLSAVSNAESIELFFEYSRFTLAQIFYVHLKMGERHIQCIAHAIFSALSHLAHHGMIHHRVQAKAIRFTTPDLRIVLCDFEAVTQSAETHLDNTDLRALGFVLLECMEGHALPIERHSMDFIVDQRAGNRVFGLTNAEQWSGCKDMVDFLDELFNDKKIASAKYAKPHTFVSSNRHDYECMRPYIELVTLECFTPWTSAD</sequence>
<dbReference type="Proteomes" id="UP000756921">
    <property type="component" value="Unassembled WGS sequence"/>
</dbReference>
<evidence type="ECO:0000259" key="2">
    <source>
        <dbReference type="PROSITE" id="PS50011"/>
    </source>
</evidence>
<dbReference type="SMART" id="SM00220">
    <property type="entry name" value="S_TKc"/>
    <property type="match status" value="1"/>
</dbReference>
<dbReference type="GO" id="GO:0004672">
    <property type="term" value="F:protein kinase activity"/>
    <property type="evidence" value="ECO:0007669"/>
    <property type="project" value="InterPro"/>
</dbReference>
<feature type="region of interest" description="Disordered" evidence="1">
    <location>
        <begin position="1"/>
        <end position="26"/>
    </location>
</feature>
<evidence type="ECO:0000313" key="3">
    <source>
        <dbReference type="EMBL" id="KAF9733725.1"/>
    </source>
</evidence>
<name>A0A9P6GET5_9PLEO</name>
<evidence type="ECO:0000313" key="4">
    <source>
        <dbReference type="Proteomes" id="UP000756921"/>
    </source>
</evidence>
<dbReference type="PANTHER" id="PTHR48015">
    <property type="entry name" value="SERINE/THREONINE-PROTEIN KINASE TAO"/>
    <property type="match status" value="1"/>
</dbReference>
<dbReference type="Pfam" id="PF00069">
    <property type="entry name" value="Pkinase"/>
    <property type="match status" value="1"/>
</dbReference>